<gene>
    <name evidence="2" type="ORF">ElyMa_003312500</name>
</gene>
<comment type="caution">
    <text evidence="2">The sequence shown here is derived from an EMBL/GenBank/DDBJ whole genome shotgun (WGS) entry which is preliminary data.</text>
</comment>
<name>A0AAV4JG63_9GAST</name>
<evidence type="ECO:0000313" key="3">
    <source>
        <dbReference type="Proteomes" id="UP000762676"/>
    </source>
</evidence>
<reference evidence="2 3" key="1">
    <citation type="journal article" date="2021" name="Elife">
        <title>Chloroplast acquisition without the gene transfer in kleptoplastic sea slugs, Plakobranchus ocellatus.</title>
        <authorList>
            <person name="Maeda T."/>
            <person name="Takahashi S."/>
            <person name="Yoshida T."/>
            <person name="Shimamura S."/>
            <person name="Takaki Y."/>
            <person name="Nagai Y."/>
            <person name="Toyoda A."/>
            <person name="Suzuki Y."/>
            <person name="Arimoto A."/>
            <person name="Ishii H."/>
            <person name="Satoh N."/>
            <person name="Nishiyama T."/>
            <person name="Hasebe M."/>
            <person name="Maruyama T."/>
            <person name="Minagawa J."/>
            <person name="Obokata J."/>
            <person name="Shigenobu S."/>
        </authorList>
    </citation>
    <scope>NUCLEOTIDE SEQUENCE [LARGE SCALE GENOMIC DNA]</scope>
</reference>
<proteinExistence type="predicted"/>
<dbReference type="EMBL" id="BMAT01006818">
    <property type="protein sequence ID" value="GFS20422.1"/>
    <property type="molecule type" value="Genomic_DNA"/>
</dbReference>
<protein>
    <submittedName>
        <fullName evidence="2">Uncharacterized protein</fullName>
    </submittedName>
</protein>
<organism evidence="2 3">
    <name type="scientific">Elysia marginata</name>
    <dbReference type="NCBI Taxonomy" id="1093978"/>
    <lineage>
        <taxon>Eukaryota</taxon>
        <taxon>Metazoa</taxon>
        <taxon>Spiralia</taxon>
        <taxon>Lophotrochozoa</taxon>
        <taxon>Mollusca</taxon>
        <taxon>Gastropoda</taxon>
        <taxon>Heterobranchia</taxon>
        <taxon>Euthyneura</taxon>
        <taxon>Panpulmonata</taxon>
        <taxon>Sacoglossa</taxon>
        <taxon>Placobranchoidea</taxon>
        <taxon>Plakobranchidae</taxon>
        <taxon>Elysia</taxon>
    </lineage>
</organism>
<evidence type="ECO:0000256" key="1">
    <source>
        <dbReference type="SAM" id="MobiDB-lite"/>
    </source>
</evidence>
<keyword evidence="3" id="KW-1185">Reference proteome</keyword>
<evidence type="ECO:0000313" key="2">
    <source>
        <dbReference type="EMBL" id="GFS20422.1"/>
    </source>
</evidence>
<accession>A0AAV4JG63</accession>
<feature type="region of interest" description="Disordered" evidence="1">
    <location>
        <begin position="49"/>
        <end position="73"/>
    </location>
</feature>
<sequence>MSKFKQPTNQHRDHTHGFLSGYSHCRLTASQYRSSTTIKTNSTVRQVPASTGFLSHKQGRPSSDRLPGLSSSHRPLTQVTLSAKSKTLCGGETGISLCQSDGVSTYDVPALLGLVSSVCFALFFKGLKNPT</sequence>
<dbReference type="AlphaFoldDB" id="A0AAV4JG63"/>
<dbReference type="Proteomes" id="UP000762676">
    <property type="component" value="Unassembled WGS sequence"/>
</dbReference>